<keyword evidence="3" id="KW-1185">Reference proteome</keyword>
<protein>
    <submittedName>
        <fullName evidence="2">Uncharacterized protein</fullName>
    </submittedName>
</protein>
<evidence type="ECO:0000313" key="2">
    <source>
        <dbReference type="EMBL" id="KAF9686435.1"/>
    </source>
</evidence>
<feature type="region of interest" description="Disordered" evidence="1">
    <location>
        <begin position="23"/>
        <end position="47"/>
    </location>
</feature>
<dbReference type="EMBL" id="JADGMS010000003">
    <property type="protein sequence ID" value="KAF9686435.1"/>
    <property type="molecule type" value="Genomic_DNA"/>
</dbReference>
<sequence>MGGKNGHDMELEPQFCKLPAVTEMKTTPSKSKPHCGNGVGQKELNRTPSVNSLISSLTSLHGDEIKIEWNPQSLQRADALESLLEI</sequence>
<organism evidence="2 3">
    <name type="scientific">Salix dunnii</name>
    <dbReference type="NCBI Taxonomy" id="1413687"/>
    <lineage>
        <taxon>Eukaryota</taxon>
        <taxon>Viridiplantae</taxon>
        <taxon>Streptophyta</taxon>
        <taxon>Embryophyta</taxon>
        <taxon>Tracheophyta</taxon>
        <taxon>Spermatophyta</taxon>
        <taxon>Magnoliopsida</taxon>
        <taxon>eudicotyledons</taxon>
        <taxon>Gunneridae</taxon>
        <taxon>Pentapetalae</taxon>
        <taxon>rosids</taxon>
        <taxon>fabids</taxon>
        <taxon>Malpighiales</taxon>
        <taxon>Salicaceae</taxon>
        <taxon>Saliceae</taxon>
        <taxon>Salix</taxon>
    </lineage>
</organism>
<evidence type="ECO:0000256" key="1">
    <source>
        <dbReference type="SAM" id="MobiDB-lite"/>
    </source>
</evidence>
<accession>A0A835N533</accession>
<comment type="caution">
    <text evidence="2">The sequence shown here is derived from an EMBL/GenBank/DDBJ whole genome shotgun (WGS) entry which is preliminary data.</text>
</comment>
<gene>
    <name evidence="2" type="ORF">SADUNF_Sadunf03G0158200</name>
</gene>
<reference evidence="2 3" key="1">
    <citation type="submission" date="2020-10" db="EMBL/GenBank/DDBJ databases">
        <title>Plant Genome Project.</title>
        <authorList>
            <person name="Zhang R.-G."/>
        </authorList>
    </citation>
    <scope>NUCLEOTIDE SEQUENCE [LARGE SCALE GENOMIC DNA]</scope>
    <source>
        <strain evidence="2">FAFU-HL-1</strain>
        <tissue evidence="2">Leaf</tissue>
    </source>
</reference>
<dbReference type="OrthoDB" id="10425704at2759"/>
<name>A0A835N533_9ROSI</name>
<evidence type="ECO:0000313" key="3">
    <source>
        <dbReference type="Proteomes" id="UP000657918"/>
    </source>
</evidence>
<dbReference type="AlphaFoldDB" id="A0A835N533"/>
<proteinExistence type="predicted"/>
<dbReference type="Proteomes" id="UP000657918">
    <property type="component" value="Unassembled WGS sequence"/>
</dbReference>